<dbReference type="Proteomes" id="UP001526337">
    <property type="component" value="Unassembled WGS sequence"/>
</dbReference>
<evidence type="ECO:0000313" key="2">
    <source>
        <dbReference type="Proteomes" id="UP001526337"/>
    </source>
</evidence>
<accession>A0ABT3K0T3</accession>
<dbReference type="RefSeq" id="WP_265175983.1">
    <property type="nucleotide sequence ID" value="NZ_JANGSQ010000031.1"/>
</dbReference>
<protein>
    <recommendedName>
        <fullName evidence="3">Chemotaxis protein</fullName>
    </recommendedName>
</protein>
<keyword evidence="2" id="KW-1185">Reference proteome</keyword>
<evidence type="ECO:0008006" key="3">
    <source>
        <dbReference type="Google" id="ProtNLM"/>
    </source>
</evidence>
<dbReference type="EMBL" id="JANGSQ010000031">
    <property type="protein sequence ID" value="MCW4589023.1"/>
    <property type="molecule type" value="Genomic_DNA"/>
</dbReference>
<comment type="caution">
    <text evidence="1">The sequence shown here is derived from an EMBL/GenBank/DDBJ whole genome shotgun (WGS) entry which is preliminary data.</text>
</comment>
<reference evidence="1 2" key="1">
    <citation type="submission" date="2022-07" db="EMBL/GenBank/DDBJ databases">
        <title>Genome stability of Gluconacetobacter entanii AV429.</title>
        <authorList>
            <person name="Trcek J."/>
            <person name="Cepec E."/>
        </authorList>
    </citation>
    <scope>NUCLEOTIDE SEQUENCE [LARGE SCALE GENOMIC DNA]</scope>
    <source>
        <strain evidence="1 2">AV429_2022</strain>
    </source>
</reference>
<evidence type="ECO:0000313" key="1">
    <source>
        <dbReference type="EMBL" id="MCW4589023.1"/>
    </source>
</evidence>
<proteinExistence type="predicted"/>
<gene>
    <name evidence="1" type="ORF">NO263_00165</name>
</gene>
<sequence>MSGNNMTAAFRLDFAVGSMEPLQQIRSVLTEINGSLAELARAANPFDEMQQPVARATEGVTGLNEVLSETGAVGAEAAASVGTIGEAAAGIEAATAAVTGLDEVLSETGAVGAEAA</sequence>
<name>A0ABT3K0T3_9PROT</name>
<feature type="non-terminal residue" evidence="1">
    <location>
        <position position="116"/>
    </location>
</feature>
<organism evidence="1 2">
    <name type="scientific">Gluconacetobacter entanii</name>
    <dbReference type="NCBI Taxonomy" id="108528"/>
    <lineage>
        <taxon>Bacteria</taxon>
        <taxon>Pseudomonadati</taxon>
        <taxon>Pseudomonadota</taxon>
        <taxon>Alphaproteobacteria</taxon>
        <taxon>Acetobacterales</taxon>
        <taxon>Acetobacteraceae</taxon>
        <taxon>Gluconacetobacter</taxon>
    </lineage>
</organism>